<dbReference type="EMBL" id="JAPVEA010000005">
    <property type="protein sequence ID" value="KAJ5454502.1"/>
    <property type="molecule type" value="Genomic_DNA"/>
</dbReference>
<gene>
    <name evidence="1" type="ORF">N7458_005458</name>
</gene>
<accession>A0AAD6C824</accession>
<protein>
    <submittedName>
        <fullName evidence="1">Uncharacterized protein</fullName>
    </submittedName>
</protein>
<keyword evidence="2" id="KW-1185">Reference proteome</keyword>
<comment type="caution">
    <text evidence="1">The sequence shown here is derived from an EMBL/GenBank/DDBJ whole genome shotgun (WGS) entry which is preliminary data.</text>
</comment>
<evidence type="ECO:0000313" key="1">
    <source>
        <dbReference type="EMBL" id="KAJ5454502.1"/>
    </source>
</evidence>
<reference evidence="1" key="1">
    <citation type="submission" date="2022-12" db="EMBL/GenBank/DDBJ databases">
        <authorList>
            <person name="Petersen C."/>
        </authorList>
    </citation>
    <scope>NUCLEOTIDE SEQUENCE</scope>
    <source>
        <strain evidence="1">IBT 16125</strain>
    </source>
</reference>
<name>A0AAD6C824_9EURO</name>
<dbReference type="RefSeq" id="XP_056767458.1">
    <property type="nucleotide sequence ID" value="XM_056908840.1"/>
</dbReference>
<evidence type="ECO:0000313" key="2">
    <source>
        <dbReference type="Proteomes" id="UP001213681"/>
    </source>
</evidence>
<dbReference type="Proteomes" id="UP001213681">
    <property type="component" value="Unassembled WGS sequence"/>
</dbReference>
<sequence>MIELLRTHRVPGMDPITMLTALARFVIKALARARRYCPRGMRGRHNLISKARLNCQSRTPHQHCIPVILELRTGYLQRQTSIMLEPHATMDIRSVYNYYIRKYTYTRTGATPTMDRETVIYNGKVTIRPLETETWRSLEELQPPSRDDGPRKLANTWWSVAKRSRNRLRRSNHALSSLAKPLEAPPTPAMALVLASGLFSTTVYDRSRLVA</sequence>
<reference evidence="1" key="2">
    <citation type="journal article" date="2023" name="IMA Fungus">
        <title>Comparative genomic study of the Penicillium genus elucidates a diverse pangenome and 15 lateral gene transfer events.</title>
        <authorList>
            <person name="Petersen C."/>
            <person name="Sorensen T."/>
            <person name="Nielsen M.R."/>
            <person name="Sondergaard T.E."/>
            <person name="Sorensen J.L."/>
            <person name="Fitzpatrick D.A."/>
            <person name="Frisvad J.C."/>
            <person name="Nielsen K.L."/>
        </authorList>
    </citation>
    <scope>NUCLEOTIDE SEQUENCE</scope>
    <source>
        <strain evidence="1">IBT 16125</strain>
    </source>
</reference>
<dbReference type="GeneID" id="81599083"/>
<dbReference type="AlphaFoldDB" id="A0AAD6C824"/>
<organism evidence="1 2">
    <name type="scientific">Penicillium daleae</name>
    <dbReference type="NCBI Taxonomy" id="63821"/>
    <lineage>
        <taxon>Eukaryota</taxon>
        <taxon>Fungi</taxon>
        <taxon>Dikarya</taxon>
        <taxon>Ascomycota</taxon>
        <taxon>Pezizomycotina</taxon>
        <taxon>Eurotiomycetes</taxon>
        <taxon>Eurotiomycetidae</taxon>
        <taxon>Eurotiales</taxon>
        <taxon>Aspergillaceae</taxon>
        <taxon>Penicillium</taxon>
    </lineage>
</organism>
<proteinExistence type="predicted"/>